<feature type="domain" description="CBM1" evidence="3">
    <location>
        <begin position="139"/>
        <end position="195"/>
    </location>
</feature>
<evidence type="ECO:0000313" key="4">
    <source>
        <dbReference type="EMBL" id="KAG7380469.1"/>
    </source>
</evidence>
<dbReference type="OrthoDB" id="168153at2759"/>
<proteinExistence type="predicted"/>
<evidence type="ECO:0000313" key="5">
    <source>
        <dbReference type="Proteomes" id="UP000694044"/>
    </source>
</evidence>
<accession>A0A8T1VJS9</accession>
<feature type="domain" description="CBM1" evidence="3">
    <location>
        <begin position="201"/>
        <end position="237"/>
    </location>
</feature>
<dbReference type="GO" id="GO:0005975">
    <property type="term" value="P:carbohydrate metabolic process"/>
    <property type="evidence" value="ECO:0007669"/>
    <property type="project" value="InterPro"/>
</dbReference>
<comment type="caution">
    <text evidence="4">The sequence shown here is derived from an EMBL/GenBank/DDBJ whole genome shotgun (WGS) entry which is preliminary data.</text>
</comment>
<feature type="signal peptide" evidence="2">
    <location>
        <begin position="1"/>
        <end position="21"/>
    </location>
</feature>
<dbReference type="Proteomes" id="UP000694044">
    <property type="component" value="Unassembled WGS sequence"/>
</dbReference>
<dbReference type="GO" id="GO:0005576">
    <property type="term" value="C:extracellular region"/>
    <property type="evidence" value="ECO:0007669"/>
    <property type="project" value="InterPro"/>
</dbReference>
<dbReference type="SMART" id="SM00236">
    <property type="entry name" value="fCBD"/>
    <property type="match status" value="3"/>
</dbReference>
<feature type="domain" description="CBM1" evidence="3">
    <location>
        <begin position="64"/>
        <end position="100"/>
    </location>
</feature>
<reference evidence="4" key="1">
    <citation type="submission" date="2021-02" db="EMBL/GenBank/DDBJ databases">
        <authorList>
            <person name="Palmer J.M."/>
        </authorList>
    </citation>
    <scope>NUCLEOTIDE SEQUENCE</scope>
    <source>
        <strain evidence="4">SCRP734</strain>
    </source>
</reference>
<protein>
    <recommendedName>
        <fullName evidence="3">CBM1 domain-containing protein</fullName>
    </recommendedName>
</protein>
<dbReference type="PROSITE" id="PS00562">
    <property type="entry name" value="CBM1_1"/>
    <property type="match status" value="1"/>
</dbReference>
<dbReference type="AlphaFoldDB" id="A0A8T1VJS9"/>
<gene>
    <name evidence="4" type="ORF">PHYPSEUDO_007171</name>
</gene>
<dbReference type="PROSITE" id="PS51164">
    <property type="entry name" value="CBM1_2"/>
    <property type="match status" value="3"/>
</dbReference>
<keyword evidence="5" id="KW-1185">Reference proteome</keyword>
<organism evidence="4 5">
    <name type="scientific">Phytophthora pseudosyringae</name>
    <dbReference type="NCBI Taxonomy" id="221518"/>
    <lineage>
        <taxon>Eukaryota</taxon>
        <taxon>Sar</taxon>
        <taxon>Stramenopiles</taxon>
        <taxon>Oomycota</taxon>
        <taxon>Peronosporomycetes</taxon>
        <taxon>Peronosporales</taxon>
        <taxon>Peronosporaceae</taxon>
        <taxon>Phytophthora</taxon>
    </lineage>
</organism>
<name>A0A8T1VJS9_9STRA</name>
<dbReference type="Pfam" id="PF00734">
    <property type="entry name" value="CBM_1"/>
    <property type="match status" value="2"/>
</dbReference>
<dbReference type="EMBL" id="JAGDFM010000291">
    <property type="protein sequence ID" value="KAG7380469.1"/>
    <property type="molecule type" value="Genomic_DNA"/>
</dbReference>
<evidence type="ECO:0000259" key="3">
    <source>
        <dbReference type="PROSITE" id="PS51164"/>
    </source>
</evidence>
<dbReference type="GO" id="GO:0030248">
    <property type="term" value="F:cellulose binding"/>
    <property type="evidence" value="ECO:0007669"/>
    <property type="project" value="InterPro"/>
</dbReference>
<keyword evidence="1 2" id="KW-0732">Signal</keyword>
<dbReference type="InterPro" id="IPR000254">
    <property type="entry name" value="CBD"/>
</dbReference>
<evidence type="ECO:0000256" key="1">
    <source>
        <dbReference type="ARBA" id="ARBA00022729"/>
    </source>
</evidence>
<feature type="chain" id="PRO_5035862564" description="CBM1 domain-containing protein" evidence="2">
    <location>
        <begin position="22"/>
        <end position="244"/>
    </location>
</feature>
<sequence>MTKVSTVITFAAAAAVASVNASYVLRLGNEDSGSGDFDLVDGSGDGSSSIEGLFVDELPSEVAEAIPKYGQCGGIGYVGNSQCAQGYVCVLSDPWYAQCLPKGSQTSVQAKKRSHRFKVLPDSADLLVEDVSNKADGVAVVPAWEQCGGKGVDFDFYKDDSTLDDDSLADDETPMKPCEEGYTCEVINKWYYQCKPLTDLTGINLWEQCGGEDYKGPTECTTGSVCKYFNDWYSQCVPKEQEFS</sequence>
<evidence type="ECO:0000256" key="2">
    <source>
        <dbReference type="SAM" id="SignalP"/>
    </source>
</evidence>